<dbReference type="Proteomes" id="UP000263040">
    <property type="component" value="Chromosome"/>
</dbReference>
<organism evidence="1 2">
    <name type="scientific">Arcobacter suis CECT 7833</name>
    <dbReference type="NCBI Taxonomy" id="663365"/>
    <lineage>
        <taxon>Bacteria</taxon>
        <taxon>Pseudomonadati</taxon>
        <taxon>Campylobacterota</taxon>
        <taxon>Epsilonproteobacteria</taxon>
        <taxon>Campylobacterales</taxon>
        <taxon>Arcobacteraceae</taxon>
        <taxon>Arcobacter</taxon>
    </lineage>
</organism>
<dbReference type="AlphaFoldDB" id="A0AAD0WPQ0"/>
<proteinExistence type="predicted"/>
<evidence type="ECO:0000313" key="1">
    <source>
        <dbReference type="EMBL" id="AXX88891.1"/>
    </source>
</evidence>
<sequence>MDTDNILISSLNVDNLIQKELSGTSSVDLIKRDNFDKLVSKVGVSFNEKEQNKVFSIIEDRYITKEEILSLSYEEIKELKNLIIEEDENGKIYDASHIRFDDVVSSFIATSLISDNEDFNKAIFEKLKTLDDKETLRFMCAISLQSFFSWIPKNSDFVQIKEKDMEKYLKDKIRDFKISLDESPTELASKTYKEILSWYEDILENYNSIKKEREDKVAQIMRNNRPNPLEILS</sequence>
<gene>
    <name evidence="1" type="ORF">ASUIS_0384</name>
</gene>
<accession>A0AAD0WPQ0</accession>
<dbReference type="KEGG" id="asui:ASUIS_0384"/>
<reference evidence="1 2" key="1">
    <citation type="submission" date="2018-08" db="EMBL/GenBank/DDBJ databases">
        <title>Complete genome of the Arcobacter suis type strain LMG 26152.</title>
        <authorList>
            <person name="Miller W.G."/>
            <person name="Yee E."/>
            <person name="Bono J.L."/>
        </authorList>
    </citation>
    <scope>NUCLEOTIDE SEQUENCE [LARGE SCALE GENOMIC DNA]</scope>
    <source>
        <strain evidence="1 2">CECT 7833</strain>
    </source>
</reference>
<dbReference type="EMBL" id="CP032100">
    <property type="protein sequence ID" value="AXX88891.1"/>
    <property type="molecule type" value="Genomic_DNA"/>
</dbReference>
<evidence type="ECO:0000313" key="2">
    <source>
        <dbReference type="Proteomes" id="UP000263040"/>
    </source>
</evidence>
<protein>
    <submittedName>
        <fullName evidence="1">Uncharacterized protein</fullName>
    </submittedName>
</protein>
<dbReference type="RefSeq" id="WP_118885461.1">
    <property type="nucleotide sequence ID" value="NZ_CP032100.1"/>
</dbReference>
<name>A0AAD0WPQ0_9BACT</name>
<keyword evidence="2" id="KW-1185">Reference proteome</keyword>